<dbReference type="EMBL" id="MGJA01000003">
    <property type="protein sequence ID" value="OGM98205.1"/>
    <property type="molecule type" value="Genomic_DNA"/>
</dbReference>
<organism evidence="1 2">
    <name type="scientific">Candidatus Yanofskybacteria bacterium RIFCSPHIGHO2_01_FULL_41_21</name>
    <dbReference type="NCBI Taxonomy" id="1802660"/>
    <lineage>
        <taxon>Bacteria</taxon>
        <taxon>Candidatus Yanofskyibacteriota</taxon>
    </lineage>
</organism>
<protein>
    <recommendedName>
        <fullName evidence="3">Acylneuraminate cytidylyltransferase</fullName>
    </recommendedName>
</protein>
<dbReference type="InterPro" id="IPR029044">
    <property type="entry name" value="Nucleotide-diphossugar_trans"/>
</dbReference>
<dbReference type="SUPFAM" id="SSF53448">
    <property type="entry name" value="Nucleotide-diphospho-sugar transferases"/>
    <property type="match status" value="1"/>
</dbReference>
<proteinExistence type="predicted"/>
<evidence type="ECO:0000313" key="1">
    <source>
        <dbReference type="EMBL" id="OGM98205.1"/>
    </source>
</evidence>
<dbReference type="Pfam" id="PF02348">
    <property type="entry name" value="CTP_transf_3"/>
    <property type="match status" value="1"/>
</dbReference>
<dbReference type="InterPro" id="IPR003329">
    <property type="entry name" value="Cytidylyl_trans"/>
</dbReference>
<dbReference type="CDD" id="cd02513">
    <property type="entry name" value="CMP-NeuAc_Synthase"/>
    <property type="match status" value="1"/>
</dbReference>
<dbReference type="InterPro" id="IPR050793">
    <property type="entry name" value="CMP-NeuNAc_synthase"/>
</dbReference>
<comment type="caution">
    <text evidence="1">The sequence shown here is derived from an EMBL/GenBank/DDBJ whole genome shotgun (WGS) entry which is preliminary data.</text>
</comment>
<dbReference type="PANTHER" id="PTHR21485:SF3">
    <property type="entry name" value="N-ACYLNEURAMINATE CYTIDYLYLTRANSFERASE"/>
    <property type="match status" value="1"/>
</dbReference>
<dbReference type="Proteomes" id="UP000178520">
    <property type="component" value="Unassembled WGS sequence"/>
</dbReference>
<evidence type="ECO:0008006" key="3">
    <source>
        <dbReference type="Google" id="ProtNLM"/>
    </source>
</evidence>
<dbReference type="GO" id="GO:0008781">
    <property type="term" value="F:N-acylneuraminate cytidylyltransferase activity"/>
    <property type="evidence" value="ECO:0007669"/>
    <property type="project" value="TreeGrafter"/>
</dbReference>
<dbReference type="STRING" id="1802660.A2735_00660"/>
<dbReference type="AlphaFoldDB" id="A0A1F8EE02"/>
<name>A0A1F8EE02_9BACT</name>
<gene>
    <name evidence="1" type="ORF">A2735_00660</name>
</gene>
<reference evidence="1 2" key="1">
    <citation type="journal article" date="2016" name="Nat. Commun.">
        <title>Thousands of microbial genomes shed light on interconnected biogeochemical processes in an aquifer system.</title>
        <authorList>
            <person name="Anantharaman K."/>
            <person name="Brown C.T."/>
            <person name="Hug L.A."/>
            <person name="Sharon I."/>
            <person name="Castelle C.J."/>
            <person name="Probst A.J."/>
            <person name="Thomas B.C."/>
            <person name="Singh A."/>
            <person name="Wilkins M.J."/>
            <person name="Karaoz U."/>
            <person name="Brodie E.L."/>
            <person name="Williams K.H."/>
            <person name="Hubbard S.S."/>
            <person name="Banfield J.F."/>
        </authorList>
    </citation>
    <scope>NUCLEOTIDE SEQUENCE [LARGE SCALE GENOMIC DNA]</scope>
</reference>
<sequence length="240" mass="27317">MLMSKHRIVTIIPARGGSKGVPRKNIKLLNGKPLIAYTIEASLKSGVIDRVIVSTEDKEIAEVAKQYGAEVIVRPSELAQDHSLTDPVMLHALEELEKSGYYPDLISLIQPTSPLLNAESIKIAVEAVIQRNFDSCFTAFLPGGYEFKWRHVEKGIFERADYPLEKTPRRQDLPKIYHENGAFYITRTDLFKRTVNRLGGSNARISLVEMNLEDSLQIDTVYDFWLIDQILRKREEENSD</sequence>
<evidence type="ECO:0000313" key="2">
    <source>
        <dbReference type="Proteomes" id="UP000178520"/>
    </source>
</evidence>
<dbReference type="Gene3D" id="3.90.550.10">
    <property type="entry name" value="Spore Coat Polysaccharide Biosynthesis Protein SpsA, Chain A"/>
    <property type="match status" value="1"/>
</dbReference>
<accession>A0A1F8EE02</accession>
<dbReference type="PANTHER" id="PTHR21485">
    <property type="entry name" value="HAD SUPERFAMILY MEMBERS CMAS AND KDSC"/>
    <property type="match status" value="1"/>
</dbReference>